<comment type="caution">
    <text evidence="2">The sequence shown here is derived from an EMBL/GenBank/DDBJ whole genome shotgun (WGS) entry which is preliminary data.</text>
</comment>
<protein>
    <submittedName>
        <fullName evidence="2">Uncharacterized protein</fullName>
    </submittedName>
</protein>
<evidence type="ECO:0000313" key="3">
    <source>
        <dbReference type="Proteomes" id="UP000692954"/>
    </source>
</evidence>
<accession>A0A8S1RSU9</accession>
<evidence type="ECO:0000256" key="1">
    <source>
        <dbReference type="SAM" id="Phobius"/>
    </source>
</evidence>
<dbReference type="EMBL" id="CAJJDN010000263">
    <property type="protein sequence ID" value="CAD8130115.1"/>
    <property type="molecule type" value="Genomic_DNA"/>
</dbReference>
<reference evidence="2" key="1">
    <citation type="submission" date="2021-01" db="EMBL/GenBank/DDBJ databases">
        <authorList>
            <consortium name="Genoscope - CEA"/>
            <person name="William W."/>
        </authorList>
    </citation>
    <scope>NUCLEOTIDE SEQUENCE</scope>
</reference>
<gene>
    <name evidence="2" type="ORF">PSON_ATCC_30995.1.T2630015</name>
</gene>
<feature type="transmembrane region" description="Helical" evidence="1">
    <location>
        <begin position="124"/>
        <end position="149"/>
    </location>
</feature>
<keyword evidence="1" id="KW-0472">Membrane</keyword>
<evidence type="ECO:0000313" key="2">
    <source>
        <dbReference type="EMBL" id="CAD8130115.1"/>
    </source>
</evidence>
<keyword evidence="1" id="KW-0812">Transmembrane</keyword>
<name>A0A8S1RSU9_9CILI</name>
<dbReference type="Proteomes" id="UP000692954">
    <property type="component" value="Unassembled WGS sequence"/>
</dbReference>
<dbReference type="OrthoDB" id="496at2759"/>
<keyword evidence="3" id="KW-1185">Reference proteome</keyword>
<sequence>MALSYDLDNYQRKLDSYEKIAIAQSAKAFTSIQKSQLLIQHFTLLIQSVNREFYTVDEKGYKFCGLNLIKGEFRHGVLEKTVSKIKANKLNWSIYFNRFATEAVITIFRIDDMIKQEPKKKIKFYEIFLISVLIILTSIKVLVTIMNVISISRLHLL</sequence>
<keyword evidence="1" id="KW-1133">Transmembrane helix</keyword>
<dbReference type="AlphaFoldDB" id="A0A8S1RSU9"/>
<proteinExistence type="predicted"/>
<organism evidence="2 3">
    <name type="scientific">Paramecium sonneborni</name>
    <dbReference type="NCBI Taxonomy" id="65129"/>
    <lineage>
        <taxon>Eukaryota</taxon>
        <taxon>Sar</taxon>
        <taxon>Alveolata</taxon>
        <taxon>Ciliophora</taxon>
        <taxon>Intramacronucleata</taxon>
        <taxon>Oligohymenophorea</taxon>
        <taxon>Peniculida</taxon>
        <taxon>Parameciidae</taxon>
        <taxon>Paramecium</taxon>
    </lineage>
</organism>